<dbReference type="eggNOG" id="ENOG502T3NI">
    <property type="taxonomic scope" value="Eukaryota"/>
</dbReference>
<evidence type="ECO:0000256" key="1">
    <source>
        <dbReference type="SAM" id="SignalP"/>
    </source>
</evidence>
<reference evidence="2 3" key="1">
    <citation type="submission" date="2014-02" db="EMBL/GenBank/DDBJ databases">
        <title>The genome sequence of the entomopathogenic fungus Metarhizium robertsii ARSEF 2575.</title>
        <authorList>
            <person name="Giuliano Garisto Donzelli B."/>
            <person name="Roe B.A."/>
            <person name="Macmil S.L."/>
            <person name="Krasnoff S.B."/>
            <person name="Gibson D.M."/>
        </authorList>
    </citation>
    <scope>NUCLEOTIDE SEQUENCE [LARGE SCALE GENOMIC DNA]</scope>
    <source>
        <strain evidence="2 3">ARSEF 2575</strain>
    </source>
</reference>
<accession>A0A014PBJ9</accession>
<feature type="signal peptide" evidence="1">
    <location>
        <begin position="1"/>
        <end position="18"/>
    </location>
</feature>
<evidence type="ECO:0000313" key="3">
    <source>
        <dbReference type="Proteomes" id="UP000030151"/>
    </source>
</evidence>
<protein>
    <submittedName>
        <fullName evidence="2">Uncharacterized protein</fullName>
    </submittedName>
</protein>
<dbReference type="Proteomes" id="UP000030151">
    <property type="component" value="Unassembled WGS sequence"/>
</dbReference>
<evidence type="ECO:0000313" key="2">
    <source>
        <dbReference type="EMBL" id="EXV01354.1"/>
    </source>
</evidence>
<proteinExistence type="predicted"/>
<feature type="chain" id="PRO_5001474411" evidence="1">
    <location>
        <begin position="19"/>
        <end position="112"/>
    </location>
</feature>
<dbReference type="HOGENOM" id="CLU_158753_0_0_1"/>
<comment type="caution">
    <text evidence="2">The sequence shown here is derived from an EMBL/GenBank/DDBJ whole genome shotgun (WGS) entry which is preliminary data.</text>
</comment>
<keyword evidence="1" id="KW-0732">Signal</keyword>
<gene>
    <name evidence="2" type="ORF">X797_005450</name>
</gene>
<dbReference type="OrthoDB" id="4941458at2759"/>
<dbReference type="AlphaFoldDB" id="A0A014PBJ9"/>
<dbReference type="EMBL" id="JELW01000008">
    <property type="protein sequence ID" value="EXV01354.1"/>
    <property type="molecule type" value="Genomic_DNA"/>
</dbReference>
<sequence>MTRITTVVLAILALTTDARRPTAAKTGCTLTTTTTFLRQTAWPHWPQCSFDGTERIYSSTVTMNTAVDCHGCSHIRVISKPKARCPVKIQAIKTESTPYTVHRTICAESTTH</sequence>
<name>A0A014PBJ9_9HYPO</name>
<organism evidence="2 3">
    <name type="scientific">Metarhizium robertsii</name>
    <dbReference type="NCBI Taxonomy" id="568076"/>
    <lineage>
        <taxon>Eukaryota</taxon>
        <taxon>Fungi</taxon>
        <taxon>Dikarya</taxon>
        <taxon>Ascomycota</taxon>
        <taxon>Pezizomycotina</taxon>
        <taxon>Sordariomycetes</taxon>
        <taxon>Hypocreomycetidae</taxon>
        <taxon>Hypocreales</taxon>
        <taxon>Clavicipitaceae</taxon>
        <taxon>Metarhizium</taxon>
    </lineage>
</organism>